<dbReference type="GO" id="GO:0008479">
    <property type="term" value="F:tRNA-guanosine(34) queuine transglycosylase activity"/>
    <property type="evidence" value="ECO:0007669"/>
    <property type="project" value="TreeGrafter"/>
</dbReference>
<dbReference type="GO" id="GO:0005829">
    <property type="term" value="C:cytosol"/>
    <property type="evidence" value="ECO:0007669"/>
    <property type="project" value="TreeGrafter"/>
</dbReference>
<feature type="non-terminal residue" evidence="3">
    <location>
        <position position="117"/>
    </location>
</feature>
<proteinExistence type="predicted"/>
<dbReference type="EMBL" id="GL770251">
    <property type="protein sequence ID" value="EFZ10204.1"/>
    <property type="molecule type" value="Genomic_DNA"/>
</dbReference>
<name>E9JAE9_SOLIN</name>
<sequence>MVHISTNILLKNKPRCLMDVRFAVDLIVVQVWLRGGKNGIAQLEAGTIRKRLETYKTNSTYTRAYLHQITTVVTVSCHLLSVHNVRFQMKLMQDIRGSIKTETTDILLLCGFSSRFG</sequence>
<dbReference type="InterPro" id="IPR036511">
    <property type="entry name" value="TGT-like_sf"/>
</dbReference>
<dbReference type="InterPro" id="IPR002616">
    <property type="entry name" value="tRNA_ribo_trans-like"/>
</dbReference>
<dbReference type="PANTHER" id="PTHR43530:SF1">
    <property type="entry name" value="QUEUINE TRNA-RIBOSYLTRANSFERASE CATALYTIC SUBUNIT 1"/>
    <property type="match status" value="1"/>
</dbReference>
<dbReference type="AlphaFoldDB" id="E9JAE9"/>
<dbReference type="GO" id="GO:0006400">
    <property type="term" value="P:tRNA modification"/>
    <property type="evidence" value="ECO:0007669"/>
    <property type="project" value="InterPro"/>
</dbReference>
<protein>
    <recommendedName>
        <fullName evidence="2">tRNA-guanine(15) transglycosylase-like domain-containing protein</fullName>
    </recommendedName>
</protein>
<evidence type="ECO:0000256" key="1">
    <source>
        <dbReference type="ARBA" id="ARBA00022833"/>
    </source>
</evidence>
<feature type="domain" description="tRNA-guanine(15) transglycosylase-like" evidence="2">
    <location>
        <begin position="24"/>
        <end position="104"/>
    </location>
</feature>
<reference evidence="3" key="1">
    <citation type="journal article" date="2011" name="Proc. Natl. Acad. Sci. U.S.A.">
        <title>The genome of the fire ant Solenopsis invicta.</title>
        <authorList>
            <person name="Wurm Y."/>
            <person name="Wang J."/>
            <person name="Riba-Grognuz O."/>
            <person name="Corona M."/>
            <person name="Nygaard S."/>
            <person name="Hunt B.G."/>
            <person name="Ingram K.K."/>
            <person name="Falquet L."/>
            <person name="Nipitwattanaphon M."/>
            <person name="Gotzek D."/>
            <person name="Dijkstra M.B."/>
            <person name="Oettler J."/>
            <person name="Comtesse F."/>
            <person name="Shih C.J."/>
            <person name="Wu W.J."/>
            <person name="Yang C.C."/>
            <person name="Thomas J."/>
            <person name="Beaudoing E."/>
            <person name="Pradervand S."/>
            <person name="Flegel V."/>
            <person name="Cook E.D."/>
            <person name="Fabbretti R."/>
            <person name="Stockinger H."/>
            <person name="Long L."/>
            <person name="Farmerie W.G."/>
            <person name="Oakey J."/>
            <person name="Boomsma J.J."/>
            <person name="Pamilo P."/>
            <person name="Yi S.V."/>
            <person name="Heinze J."/>
            <person name="Goodisman M.A."/>
            <person name="Farinelli L."/>
            <person name="Harshman K."/>
            <person name="Hulo N."/>
            <person name="Cerutti L."/>
            <person name="Xenarios I."/>
            <person name="Shoemaker D."/>
            <person name="Keller L."/>
        </authorList>
    </citation>
    <scope>NUCLEOTIDE SEQUENCE [LARGE SCALE GENOMIC DNA]</scope>
</reference>
<dbReference type="HOGENOM" id="CLU_2087848_0_0_1"/>
<dbReference type="Pfam" id="PF01702">
    <property type="entry name" value="TGT"/>
    <property type="match status" value="1"/>
</dbReference>
<evidence type="ECO:0000259" key="2">
    <source>
        <dbReference type="Pfam" id="PF01702"/>
    </source>
</evidence>
<evidence type="ECO:0000313" key="3">
    <source>
        <dbReference type="EMBL" id="EFZ10204.1"/>
    </source>
</evidence>
<dbReference type="SUPFAM" id="SSF51713">
    <property type="entry name" value="tRNA-guanine transglycosylase"/>
    <property type="match status" value="1"/>
</dbReference>
<gene>
    <name evidence="3" type="ORF">SINV_11535</name>
</gene>
<keyword evidence="1" id="KW-0862">Zinc</keyword>
<dbReference type="Gene3D" id="3.20.20.105">
    <property type="entry name" value="Queuine tRNA-ribosyltransferase-like"/>
    <property type="match status" value="1"/>
</dbReference>
<dbReference type="PANTHER" id="PTHR43530">
    <property type="entry name" value="QUEUINE TRNA-RIBOSYLTRANSFERASE CATALYTIC SUBUNIT 1"/>
    <property type="match status" value="1"/>
</dbReference>
<accession>E9JAE9</accession>
<organism>
    <name type="scientific">Solenopsis invicta</name>
    <name type="common">Red imported fire ant</name>
    <name type="synonym">Solenopsis wagneri</name>
    <dbReference type="NCBI Taxonomy" id="13686"/>
    <lineage>
        <taxon>Eukaryota</taxon>
        <taxon>Metazoa</taxon>
        <taxon>Ecdysozoa</taxon>
        <taxon>Arthropoda</taxon>
        <taxon>Hexapoda</taxon>
        <taxon>Insecta</taxon>
        <taxon>Pterygota</taxon>
        <taxon>Neoptera</taxon>
        <taxon>Endopterygota</taxon>
        <taxon>Hymenoptera</taxon>
        <taxon>Apocrita</taxon>
        <taxon>Aculeata</taxon>
        <taxon>Formicoidea</taxon>
        <taxon>Formicidae</taxon>
        <taxon>Myrmicinae</taxon>
        <taxon>Solenopsis</taxon>
    </lineage>
</organism>